<evidence type="ECO:0000313" key="2">
    <source>
        <dbReference type="Proteomes" id="UP000814128"/>
    </source>
</evidence>
<name>A0ACB8QJ29_9AGAM</name>
<dbReference type="EMBL" id="MU273569">
    <property type="protein sequence ID" value="KAI0031739.1"/>
    <property type="molecule type" value="Genomic_DNA"/>
</dbReference>
<comment type="caution">
    <text evidence="1">The sequence shown here is derived from an EMBL/GenBank/DDBJ whole genome shotgun (WGS) entry which is preliminary data.</text>
</comment>
<evidence type="ECO:0000313" key="1">
    <source>
        <dbReference type="EMBL" id="KAI0031739.1"/>
    </source>
</evidence>
<protein>
    <submittedName>
        <fullName evidence="1">Uncharacterized protein</fullName>
    </submittedName>
</protein>
<reference evidence="1" key="1">
    <citation type="submission" date="2021-02" db="EMBL/GenBank/DDBJ databases">
        <authorList>
            <consortium name="DOE Joint Genome Institute"/>
            <person name="Ahrendt S."/>
            <person name="Looney B.P."/>
            <person name="Miyauchi S."/>
            <person name="Morin E."/>
            <person name="Drula E."/>
            <person name="Courty P.E."/>
            <person name="Chicoki N."/>
            <person name="Fauchery L."/>
            <person name="Kohler A."/>
            <person name="Kuo A."/>
            <person name="Labutti K."/>
            <person name="Pangilinan J."/>
            <person name="Lipzen A."/>
            <person name="Riley R."/>
            <person name="Andreopoulos W."/>
            <person name="He G."/>
            <person name="Johnson J."/>
            <person name="Barry K.W."/>
            <person name="Grigoriev I.V."/>
            <person name="Nagy L."/>
            <person name="Hibbett D."/>
            <person name="Henrissat B."/>
            <person name="Matheny P.B."/>
            <person name="Labbe J."/>
            <person name="Martin F."/>
        </authorList>
    </citation>
    <scope>NUCLEOTIDE SEQUENCE</scope>
    <source>
        <strain evidence="1">EC-137</strain>
    </source>
</reference>
<reference evidence="1" key="2">
    <citation type="journal article" date="2022" name="New Phytol.">
        <title>Evolutionary transition to the ectomycorrhizal habit in the genomes of a hyperdiverse lineage of mushroom-forming fungi.</title>
        <authorList>
            <person name="Looney B."/>
            <person name="Miyauchi S."/>
            <person name="Morin E."/>
            <person name="Drula E."/>
            <person name="Courty P.E."/>
            <person name="Kohler A."/>
            <person name="Kuo A."/>
            <person name="LaButti K."/>
            <person name="Pangilinan J."/>
            <person name="Lipzen A."/>
            <person name="Riley R."/>
            <person name="Andreopoulos W."/>
            <person name="He G."/>
            <person name="Johnson J."/>
            <person name="Nolan M."/>
            <person name="Tritt A."/>
            <person name="Barry K.W."/>
            <person name="Grigoriev I.V."/>
            <person name="Nagy L.G."/>
            <person name="Hibbett D."/>
            <person name="Henrissat B."/>
            <person name="Matheny P.B."/>
            <person name="Labbe J."/>
            <person name="Martin F.M."/>
        </authorList>
    </citation>
    <scope>NUCLEOTIDE SEQUENCE</scope>
    <source>
        <strain evidence="1">EC-137</strain>
    </source>
</reference>
<accession>A0ACB8QJ29</accession>
<dbReference type="Proteomes" id="UP000814128">
    <property type="component" value="Unassembled WGS sequence"/>
</dbReference>
<sequence>MLLHENVTTCGNDLQSVLKAPATIISSFLLSPMKYSPEAFYQLCSDTDEILREVDGFRGLAWTREKGEAYMVWGGWDSVEQSERMENGERQAEVLATVMRAMEAANDTFTVYVGFQQHSSD</sequence>
<keyword evidence="2" id="KW-1185">Reference proteome</keyword>
<organism evidence="1 2">
    <name type="scientific">Vararia minispora EC-137</name>
    <dbReference type="NCBI Taxonomy" id="1314806"/>
    <lineage>
        <taxon>Eukaryota</taxon>
        <taxon>Fungi</taxon>
        <taxon>Dikarya</taxon>
        <taxon>Basidiomycota</taxon>
        <taxon>Agaricomycotina</taxon>
        <taxon>Agaricomycetes</taxon>
        <taxon>Russulales</taxon>
        <taxon>Lachnocladiaceae</taxon>
        <taxon>Vararia</taxon>
    </lineage>
</organism>
<gene>
    <name evidence="1" type="ORF">K488DRAFT_86527</name>
</gene>
<proteinExistence type="predicted"/>